<feature type="compositionally biased region" description="Low complexity" evidence="1">
    <location>
        <begin position="55"/>
        <end position="80"/>
    </location>
</feature>
<reference evidence="2 3" key="1">
    <citation type="submission" date="2023-08" db="EMBL/GenBank/DDBJ databases">
        <title>Black Yeasts Isolated from many extreme environments.</title>
        <authorList>
            <person name="Coleine C."/>
            <person name="Stajich J.E."/>
            <person name="Selbmann L."/>
        </authorList>
    </citation>
    <scope>NUCLEOTIDE SEQUENCE [LARGE SCALE GENOMIC DNA]</scope>
    <source>
        <strain evidence="2 3">CCFEE 5386</strain>
    </source>
</reference>
<evidence type="ECO:0000313" key="3">
    <source>
        <dbReference type="Proteomes" id="UP001308179"/>
    </source>
</evidence>
<dbReference type="Proteomes" id="UP001308179">
    <property type="component" value="Unassembled WGS sequence"/>
</dbReference>
<accession>A0ABR0KXQ5</accession>
<evidence type="ECO:0000256" key="1">
    <source>
        <dbReference type="SAM" id="MobiDB-lite"/>
    </source>
</evidence>
<sequence length="168" mass="17335">MLSLASRCGICGEPLLSGDLTSDPSQHFCGLELAGTAIIQPIVVSAENVDENSSESRSSSSLSADDDAPTTTAPAAVHAPQEATTANEFADAELSTNAPHNPLDLAEIGRLHMENVALKNITAPALMMSNTSDASSTPRPAIASQPVTREVAMASGEKLMVEVAVHAK</sequence>
<feature type="region of interest" description="Disordered" evidence="1">
    <location>
        <begin position="49"/>
        <end position="85"/>
    </location>
</feature>
<evidence type="ECO:0000313" key="2">
    <source>
        <dbReference type="EMBL" id="KAK5140330.1"/>
    </source>
</evidence>
<name>A0ABR0KXQ5_9PEZI</name>
<proteinExistence type="predicted"/>
<gene>
    <name evidence="2" type="ORF">LTR32_006831</name>
</gene>
<comment type="caution">
    <text evidence="2">The sequence shown here is derived from an EMBL/GenBank/DDBJ whole genome shotgun (WGS) entry which is preliminary data.</text>
</comment>
<protein>
    <submittedName>
        <fullName evidence="2">Uncharacterized protein</fullName>
    </submittedName>
</protein>
<organism evidence="2 3">
    <name type="scientific">Rachicladosporium monterosium</name>
    <dbReference type="NCBI Taxonomy" id="1507873"/>
    <lineage>
        <taxon>Eukaryota</taxon>
        <taxon>Fungi</taxon>
        <taxon>Dikarya</taxon>
        <taxon>Ascomycota</taxon>
        <taxon>Pezizomycotina</taxon>
        <taxon>Dothideomycetes</taxon>
        <taxon>Dothideomycetidae</taxon>
        <taxon>Cladosporiales</taxon>
        <taxon>Cladosporiaceae</taxon>
        <taxon>Rachicladosporium</taxon>
    </lineage>
</organism>
<dbReference type="EMBL" id="JAVRRR010000828">
    <property type="protein sequence ID" value="KAK5140330.1"/>
    <property type="molecule type" value="Genomic_DNA"/>
</dbReference>
<keyword evidence="3" id="KW-1185">Reference proteome</keyword>